<name>A0ABY5DSK5_9ACTN</name>
<dbReference type="Pfam" id="PF12172">
    <property type="entry name" value="zf-ChsH2"/>
    <property type="match status" value="1"/>
</dbReference>
<accession>A0ABY5DSK5</accession>
<feature type="domain" description="ChsH2 C-terminal OB-fold" evidence="2">
    <location>
        <begin position="388"/>
        <end position="443"/>
    </location>
</feature>
<evidence type="ECO:0000313" key="5">
    <source>
        <dbReference type="Proteomes" id="UP001056035"/>
    </source>
</evidence>
<dbReference type="InterPro" id="IPR012340">
    <property type="entry name" value="NA-bd_OB-fold"/>
</dbReference>
<reference evidence="4 5" key="1">
    <citation type="submission" date="2022-06" db="EMBL/GenBank/DDBJ databases">
        <title>Paraconexibacter antarcticus.</title>
        <authorList>
            <person name="Kim C.S."/>
        </authorList>
    </citation>
    <scope>NUCLEOTIDE SEQUENCE [LARGE SCALE GENOMIC DNA]</scope>
    <source>
        <strain evidence="4 5">02-257</strain>
    </source>
</reference>
<evidence type="ECO:0000313" key="4">
    <source>
        <dbReference type="EMBL" id="UTI63675.1"/>
    </source>
</evidence>
<feature type="compositionally biased region" description="Basic and acidic residues" evidence="1">
    <location>
        <begin position="323"/>
        <end position="335"/>
    </location>
</feature>
<dbReference type="InterPro" id="IPR052513">
    <property type="entry name" value="Thioester_dehydratase-like"/>
</dbReference>
<organism evidence="4 5">
    <name type="scientific">Paraconexibacter antarcticus</name>
    <dbReference type="NCBI Taxonomy" id="2949664"/>
    <lineage>
        <taxon>Bacteria</taxon>
        <taxon>Bacillati</taxon>
        <taxon>Actinomycetota</taxon>
        <taxon>Thermoleophilia</taxon>
        <taxon>Solirubrobacterales</taxon>
        <taxon>Paraconexibacteraceae</taxon>
        <taxon>Paraconexibacter</taxon>
    </lineage>
</organism>
<dbReference type="RefSeq" id="WP_254570399.1">
    <property type="nucleotide sequence ID" value="NZ_CP098502.1"/>
</dbReference>
<dbReference type="Proteomes" id="UP001056035">
    <property type="component" value="Chromosome"/>
</dbReference>
<dbReference type="SUPFAM" id="SSF53901">
    <property type="entry name" value="Thiolase-like"/>
    <property type="match status" value="1"/>
</dbReference>
<dbReference type="InterPro" id="IPR022002">
    <property type="entry name" value="ChsH2_Znr"/>
</dbReference>
<feature type="domain" description="ChsH2 rubredoxin-like zinc ribbon" evidence="3">
    <location>
        <begin position="351"/>
        <end position="375"/>
    </location>
</feature>
<gene>
    <name evidence="4" type="ORF">NBH00_20315</name>
</gene>
<evidence type="ECO:0000259" key="3">
    <source>
        <dbReference type="Pfam" id="PF12172"/>
    </source>
</evidence>
<dbReference type="Pfam" id="PF01796">
    <property type="entry name" value="OB_ChsH2_C"/>
    <property type="match status" value="1"/>
</dbReference>
<keyword evidence="5" id="KW-1185">Reference proteome</keyword>
<dbReference type="Gene3D" id="3.40.47.10">
    <property type="match status" value="1"/>
</dbReference>
<sequence>MPLGITGYGAYLPRHRLTHEELGAALGSGPTHLGKGTRTVASYDEDATTMGVEAARRALGDAAPDRWTSNLLFATSSPPYLDKSNATAIHAALDLGHRGFAADTGGAPRSAIAALRAAAALGGLAVLSDLRTGLPSSADERGGADGAAAFRFGDEADALATILAEASASAEFLDRWRVPGQDASRSWEERFGQEMYLPLIADAVGRALAAAGIEQADHVIVSSPHTRSAGVAARTYAGRVPSQEGALGYAGSADAGLKLAAVLDRAGAGETILLISAADGCDALVLRTTASLPGRRAAHPVLAQLEGGRELRYATYLTWRGMLDREPPRRPEPDRPAGPPSARGEAWKFGLVGSRCRSCGFVHLPPSRVCKRCHHIDEMERIALGQRSGTVATFTVDRLAFSPSPPMINAVVDFDGGGRYTLEVADASPDEVEIGTRVQMSFRRLYTVDGVHNYFWKATVVAAEED</sequence>
<evidence type="ECO:0000259" key="2">
    <source>
        <dbReference type="Pfam" id="PF01796"/>
    </source>
</evidence>
<dbReference type="PANTHER" id="PTHR34075">
    <property type="entry name" value="BLR3430 PROTEIN"/>
    <property type="match status" value="1"/>
</dbReference>
<dbReference type="InterPro" id="IPR016039">
    <property type="entry name" value="Thiolase-like"/>
</dbReference>
<dbReference type="Gene3D" id="6.10.30.10">
    <property type="match status" value="1"/>
</dbReference>
<dbReference type="SUPFAM" id="SSF50249">
    <property type="entry name" value="Nucleic acid-binding proteins"/>
    <property type="match status" value="1"/>
</dbReference>
<protein>
    <submittedName>
        <fullName evidence="4">OB-fold domain-containing protein</fullName>
    </submittedName>
</protein>
<dbReference type="PANTHER" id="PTHR34075:SF5">
    <property type="entry name" value="BLR3430 PROTEIN"/>
    <property type="match status" value="1"/>
</dbReference>
<feature type="region of interest" description="Disordered" evidence="1">
    <location>
        <begin position="323"/>
        <end position="343"/>
    </location>
</feature>
<evidence type="ECO:0000256" key="1">
    <source>
        <dbReference type="SAM" id="MobiDB-lite"/>
    </source>
</evidence>
<proteinExistence type="predicted"/>
<dbReference type="InterPro" id="IPR002878">
    <property type="entry name" value="ChsH2_C"/>
</dbReference>
<dbReference type="EMBL" id="CP098502">
    <property type="protein sequence ID" value="UTI63675.1"/>
    <property type="molecule type" value="Genomic_DNA"/>
</dbReference>